<dbReference type="EMBL" id="CP124543">
    <property type="protein sequence ID" value="WGV23363.1"/>
    <property type="molecule type" value="Genomic_DNA"/>
</dbReference>
<reference evidence="1 2" key="1">
    <citation type="journal article" date="2023" name="Limnol Oceanogr Lett">
        <title>Environmental adaptations by the intertidal Antarctic cyanobacterium Halotia branconii CENA392 as revealed using long-read genome sequencing.</title>
        <authorList>
            <person name="Dextro R.B."/>
            <person name="Delbaje E."/>
            <person name="Freitas P.N.N."/>
            <person name="Geraldes V."/>
            <person name="Pinto E."/>
            <person name="Long P.F."/>
            <person name="Fiore M.F."/>
        </authorList>
    </citation>
    <scope>NUCLEOTIDE SEQUENCE [LARGE SCALE GENOMIC DNA]</scope>
    <source>
        <strain evidence="1 2">CENA392</strain>
    </source>
</reference>
<accession>A0AAJ6NMY9</accession>
<sequence length="51" mass="5918">MNTQQMLTSQDLLFLKIRVFYQKFEAGAFDNPLMLTKALEILTTEAYSTLE</sequence>
<proteinExistence type="predicted"/>
<evidence type="ECO:0000313" key="2">
    <source>
        <dbReference type="Proteomes" id="UP001223520"/>
    </source>
</evidence>
<dbReference type="KEGG" id="hbq:QI031_16175"/>
<protein>
    <submittedName>
        <fullName evidence="1">Uncharacterized protein</fullName>
    </submittedName>
</protein>
<name>A0AAJ6NMY9_9CYAN</name>
<dbReference type="RefSeq" id="WP_281480689.1">
    <property type="nucleotide sequence ID" value="NZ_CP124543.1"/>
</dbReference>
<keyword evidence="2" id="KW-1185">Reference proteome</keyword>
<dbReference type="AlphaFoldDB" id="A0AAJ6NMY9"/>
<dbReference type="Proteomes" id="UP001223520">
    <property type="component" value="Chromosome"/>
</dbReference>
<gene>
    <name evidence="1" type="ORF">QI031_16175</name>
</gene>
<evidence type="ECO:0000313" key="1">
    <source>
        <dbReference type="EMBL" id="WGV23363.1"/>
    </source>
</evidence>
<organism evidence="1 2">
    <name type="scientific">Halotia branconii CENA392</name>
    <dbReference type="NCBI Taxonomy" id="1539056"/>
    <lineage>
        <taxon>Bacteria</taxon>
        <taxon>Bacillati</taxon>
        <taxon>Cyanobacteriota</taxon>
        <taxon>Cyanophyceae</taxon>
        <taxon>Nostocales</taxon>
        <taxon>Nodulariaceae</taxon>
        <taxon>Halotia</taxon>
    </lineage>
</organism>